<dbReference type="OrthoDB" id="5680217at2"/>
<comment type="caution">
    <text evidence="1">The sequence shown here is derived from an EMBL/GenBank/DDBJ whole genome shotgun (WGS) entry which is preliminary data.</text>
</comment>
<dbReference type="EMBL" id="AJMU01000040">
    <property type="protein sequence ID" value="EIG26513.1"/>
    <property type="molecule type" value="Genomic_DNA"/>
</dbReference>
<proteinExistence type="predicted"/>
<dbReference type="Proteomes" id="UP000003345">
    <property type="component" value="Unassembled WGS sequence"/>
</dbReference>
<name>I2NL02_9PAST</name>
<gene>
    <name evidence="1" type="ORF">HMPREF1054_2085</name>
</gene>
<protein>
    <submittedName>
        <fullName evidence="1">Uncharacterized protein</fullName>
    </submittedName>
</protein>
<dbReference type="AlphaFoldDB" id="I2NL02"/>
<organism evidence="1 2">
    <name type="scientific">Haemophilus paraphrohaemolyticus HK411</name>
    <dbReference type="NCBI Taxonomy" id="1095743"/>
    <lineage>
        <taxon>Bacteria</taxon>
        <taxon>Pseudomonadati</taxon>
        <taxon>Pseudomonadota</taxon>
        <taxon>Gammaproteobacteria</taxon>
        <taxon>Pasteurellales</taxon>
        <taxon>Pasteurellaceae</taxon>
        <taxon>Haemophilus</taxon>
    </lineage>
</organism>
<reference evidence="1 2" key="1">
    <citation type="submission" date="2012-04" db="EMBL/GenBank/DDBJ databases">
        <authorList>
            <person name="Harkins D.M."/>
            <person name="Madupu R."/>
            <person name="Durkin A.S."/>
            <person name="Torralba M."/>
            <person name="Methe B."/>
            <person name="Sutton G.G."/>
            <person name="Nelson K.E."/>
        </authorList>
    </citation>
    <scope>NUCLEOTIDE SEQUENCE [LARGE SCALE GENOMIC DNA]</scope>
    <source>
        <strain evidence="1 2">HK411</strain>
    </source>
</reference>
<accession>I2NL02</accession>
<dbReference type="eggNOG" id="ENOG5031KE0">
    <property type="taxonomic scope" value="Bacteria"/>
</dbReference>
<evidence type="ECO:0000313" key="2">
    <source>
        <dbReference type="Proteomes" id="UP000003345"/>
    </source>
</evidence>
<sequence>MNKTRISRQQILNNIPEQYRHYFNIVILDITQDIYPLFKNFTDAVNILCKHAQINKKVDIFFTPSKSNGIVSSDYLTLQYQIHPEAVHVYYNGCIFYDLAKANLYPREIQIATFLEELVHTYMNISDETLVKKVVAWMYEGINYNENAEQYEPIYSKDK</sequence>
<dbReference type="RefSeq" id="WP_005708367.1">
    <property type="nucleotide sequence ID" value="NZ_AJMU01000040.1"/>
</dbReference>
<evidence type="ECO:0000313" key="1">
    <source>
        <dbReference type="EMBL" id="EIG26513.1"/>
    </source>
</evidence>
<dbReference type="PATRIC" id="fig|1095743.3.peg.591"/>